<keyword evidence="3" id="KW-0443">Lipid metabolism</keyword>
<evidence type="ECO:0000256" key="1">
    <source>
        <dbReference type="ARBA" id="ARBA00022801"/>
    </source>
</evidence>
<evidence type="ECO:0000259" key="4">
    <source>
        <dbReference type="PROSITE" id="PS51635"/>
    </source>
</evidence>
<dbReference type="GO" id="GO:0016042">
    <property type="term" value="P:lipid catabolic process"/>
    <property type="evidence" value="ECO:0007669"/>
    <property type="project" value="UniProtKB-KW"/>
</dbReference>
<organism evidence="5">
    <name type="scientific">bioreactor metagenome</name>
    <dbReference type="NCBI Taxonomy" id="1076179"/>
    <lineage>
        <taxon>unclassified sequences</taxon>
        <taxon>metagenomes</taxon>
        <taxon>ecological metagenomes</taxon>
    </lineage>
</organism>
<keyword evidence="1" id="KW-0378">Hydrolase</keyword>
<dbReference type="EMBL" id="VSSQ01004909">
    <property type="protein sequence ID" value="MPM27107.1"/>
    <property type="molecule type" value="Genomic_DNA"/>
</dbReference>
<evidence type="ECO:0000256" key="3">
    <source>
        <dbReference type="ARBA" id="ARBA00023098"/>
    </source>
</evidence>
<dbReference type="PANTHER" id="PTHR14226:SF57">
    <property type="entry name" value="BLR7027 PROTEIN"/>
    <property type="match status" value="1"/>
</dbReference>
<sequence>MQKDLSNIEIGLVLSGGGAKGAYEVGVYKALKELELVENIKVISGTSIGAVNGLLFSMDDPKIVDVSWGSLNYSRFLIRQEESRERKTGKLLEKIKSINIETNILEQVRLYDIGLLSQRGIKEFIDEYADVNLIKSSNKDIYATAYNIDEEKPEYFRLNECNEEELKLKVLASCAIPHLFKPLSINGIRYADGGIQSPLYSKINVDNVPLYPMKNYDLDIILVVHLSYKNKINKEGFKNNIIEIYPSEPLEILSGIGALRIKKEVIERNIQLGYKDAIFLLAPLVIKLLKGKDLDEVLKSYNEKNFKE</sequence>
<accession>A0A644YFR5</accession>
<protein>
    <recommendedName>
        <fullName evidence="4">PNPLA domain-containing protein</fullName>
    </recommendedName>
</protein>
<dbReference type="InterPro" id="IPR050301">
    <property type="entry name" value="NTE"/>
</dbReference>
<dbReference type="PANTHER" id="PTHR14226">
    <property type="entry name" value="NEUROPATHY TARGET ESTERASE/SWISS CHEESE D.MELANOGASTER"/>
    <property type="match status" value="1"/>
</dbReference>
<keyword evidence="2" id="KW-0442">Lipid degradation</keyword>
<dbReference type="InterPro" id="IPR002641">
    <property type="entry name" value="PNPLA_dom"/>
</dbReference>
<dbReference type="InterPro" id="IPR016035">
    <property type="entry name" value="Acyl_Trfase/lysoPLipase"/>
</dbReference>
<evidence type="ECO:0000256" key="2">
    <source>
        <dbReference type="ARBA" id="ARBA00022963"/>
    </source>
</evidence>
<name>A0A644YFR5_9ZZZZ</name>
<comment type="caution">
    <text evidence="5">The sequence shown here is derived from an EMBL/GenBank/DDBJ whole genome shotgun (WGS) entry which is preliminary data.</text>
</comment>
<dbReference type="AlphaFoldDB" id="A0A644YFR5"/>
<dbReference type="GO" id="GO:0016787">
    <property type="term" value="F:hydrolase activity"/>
    <property type="evidence" value="ECO:0007669"/>
    <property type="project" value="UniProtKB-KW"/>
</dbReference>
<dbReference type="SUPFAM" id="SSF52151">
    <property type="entry name" value="FabD/lysophospholipase-like"/>
    <property type="match status" value="1"/>
</dbReference>
<gene>
    <name evidence="5" type="ORF">SDC9_73612</name>
</gene>
<dbReference type="Gene3D" id="3.40.1090.10">
    <property type="entry name" value="Cytosolic phospholipase A2 catalytic domain"/>
    <property type="match status" value="2"/>
</dbReference>
<dbReference type="CDD" id="cd07209">
    <property type="entry name" value="Pat_hypo_Ecoli_Z1214_like"/>
    <property type="match status" value="1"/>
</dbReference>
<evidence type="ECO:0000313" key="5">
    <source>
        <dbReference type="EMBL" id="MPM27107.1"/>
    </source>
</evidence>
<reference evidence="5" key="1">
    <citation type="submission" date="2019-08" db="EMBL/GenBank/DDBJ databases">
        <authorList>
            <person name="Kucharzyk K."/>
            <person name="Murdoch R.W."/>
            <person name="Higgins S."/>
            <person name="Loffler F."/>
        </authorList>
    </citation>
    <scope>NUCLEOTIDE SEQUENCE</scope>
</reference>
<feature type="domain" description="PNPLA" evidence="4">
    <location>
        <begin position="12"/>
        <end position="214"/>
    </location>
</feature>
<proteinExistence type="predicted"/>
<dbReference type="PROSITE" id="PS51635">
    <property type="entry name" value="PNPLA"/>
    <property type="match status" value="1"/>
</dbReference>
<dbReference type="Pfam" id="PF01734">
    <property type="entry name" value="Patatin"/>
    <property type="match status" value="1"/>
</dbReference>